<dbReference type="Proteomes" id="UP000693970">
    <property type="component" value="Unassembled WGS sequence"/>
</dbReference>
<dbReference type="AlphaFoldDB" id="A0A9K3L004"/>
<evidence type="ECO:0000313" key="1">
    <source>
        <dbReference type="EMBL" id="KAG7352230.1"/>
    </source>
</evidence>
<reference evidence="1" key="1">
    <citation type="journal article" date="2021" name="Sci. Rep.">
        <title>Diploid genomic architecture of Nitzschia inconspicua, an elite biomass production diatom.</title>
        <authorList>
            <person name="Oliver A."/>
            <person name="Podell S."/>
            <person name="Pinowska A."/>
            <person name="Traller J.C."/>
            <person name="Smith S.R."/>
            <person name="McClure R."/>
            <person name="Beliaev A."/>
            <person name="Bohutskyi P."/>
            <person name="Hill E.A."/>
            <person name="Rabines A."/>
            <person name="Zheng H."/>
            <person name="Allen L.Z."/>
            <person name="Kuo A."/>
            <person name="Grigoriev I.V."/>
            <person name="Allen A.E."/>
            <person name="Hazlebeck D."/>
            <person name="Allen E.E."/>
        </authorList>
    </citation>
    <scope>NUCLEOTIDE SEQUENCE</scope>
    <source>
        <strain evidence="1">Hildebrandi</strain>
    </source>
</reference>
<evidence type="ECO:0000313" key="2">
    <source>
        <dbReference type="Proteomes" id="UP000693970"/>
    </source>
</evidence>
<keyword evidence="2" id="KW-1185">Reference proteome</keyword>
<accession>A0A9K3L004</accession>
<protein>
    <submittedName>
        <fullName evidence="1">Uncharacterized protein</fullName>
    </submittedName>
</protein>
<reference evidence="1" key="2">
    <citation type="submission" date="2021-04" db="EMBL/GenBank/DDBJ databases">
        <authorList>
            <person name="Podell S."/>
        </authorList>
    </citation>
    <scope>NUCLEOTIDE SEQUENCE</scope>
    <source>
        <strain evidence="1">Hildebrandi</strain>
    </source>
</reference>
<name>A0A9K3L004_9STRA</name>
<dbReference type="EMBL" id="JAGRRH010000017">
    <property type="protein sequence ID" value="KAG7352230.1"/>
    <property type="molecule type" value="Genomic_DNA"/>
</dbReference>
<dbReference type="OrthoDB" id="408373at2759"/>
<gene>
    <name evidence="1" type="ORF">IV203_008278</name>
</gene>
<sequence length="170" mass="18764">MLRVVSGQVVQAFKGKFGPEMAFFVQNTRQAIPMEERECVPGIYEKEELTIKIPTLFICGLNDFALLCNNPYATEFDPILIPEYEHATFECGHDFFLEGNCATSQESQDVMDKITSFVLPDLLLGPTMTEAPSITSTEVTSVASILVQNPAILVGSIVFAFDVAKDVVLF</sequence>
<organism evidence="1 2">
    <name type="scientific">Nitzschia inconspicua</name>
    <dbReference type="NCBI Taxonomy" id="303405"/>
    <lineage>
        <taxon>Eukaryota</taxon>
        <taxon>Sar</taxon>
        <taxon>Stramenopiles</taxon>
        <taxon>Ochrophyta</taxon>
        <taxon>Bacillariophyta</taxon>
        <taxon>Bacillariophyceae</taxon>
        <taxon>Bacillariophycidae</taxon>
        <taxon>Bacillariales</taxon>
        <taxon>Bacillariaceae</taxon>
        <taxon>Nitzschia</taxon>
    </lineage>
</organism>
<comment type="caution">
    <text evidence="1">The sequence shown here is derived from an EMBL/GenBank/DDBJ whole genome shotgun (WGS) entry which is preliminary data.</text>
</comment>
<proteinExistence type="predicted"/>